<sequence>MRLLRTLLLAAAGSLLALTATTGHAAPVTSATEAATRHPIVLVHGFMGFKEILGVDYFYQVPDLLRRHGAKVYVAAVSEVNSSSVRGEQLLQQMKQWAARDGISKFNLIGHSQGGPTSRYVAGVAPDMVASVTTIGSPTIVTPQQDAESNIANGLRTYGSWVEFAGTVVAWLSGQPQLPQDAAALTLKQELDDFARRFPAGLPATYCGNGAPVVHGIRYYSATGTGVKTNAWDISDLAMQQLSEPSDGAIVACTARLGQVIRADYPWNHIDEMNHVFGLIGRGAPDPAQFYLTHANRLKTAGL</sequence>
<dbReference type="KEGG" id="aon:DEH84_12390"/>
<dbReference type="Proteomes" id="UP000244892">
    <property type="component" value="Chromosome"/>
</dbReference>
<gene>
    <name evidence="3" type="ORF">DEH84_12390</name>
</gene>
<dbReference type="EMBL" id="CP029210">
    <property type="protein sequence ID" value="AWI54127.1"/>
    <property type="molecule type" value="Genomic_DNA"/>
</dbReference>
<reference evidence="3 4" key="1">
    <citation type="submission" date="2018-05" db="EMBL/GenBank/DDBJ databases">
        <title>complete genome sequence of Aquabacterium olei NBRC 110486.</title>
        <authorList>
            <person name="Tang B."/>
            <person name="Chang J."/>
            <person name="Zhang L."/>
            <person name="Yang H."/>
        </authorList>
    </citation>
    <scope>NUCLEOTIDE SEQUENCE [LARGE SCALE GENOMIC DNA]</scope>
    <source>
        <strain evidence="3 4">NBRC 110486</strain>
    </source>
</reference>
<dbReference type="InterPro" id="IPR000073">
    <property type="entry name" value="AB_hydrolase_1"/>
</dbReference>
<dbReference type="SUPFAM" id="SSF53474">
    <property type="entry name" value="alpha/beta-Hydrolases"/>
    <property type="match status" value="1"/>
</dbReference>
<dbReference type="OrthoDB" id="2004167at2"/>
<feature type="signal peptide" evidence="1">
    <location>
        <begin position="1"/>
        <end position="25"/>
    </location>
</feature>
<dbReference type="AlphaFoldDB" id="A0A2U8FTB6"/>
<dbReference type="RefSeq" id="WP_109037123.1">
    <property type="nucleotide sequence ID" value="NZ_CP029210.1"/>
</dbReference>
<evidence type="ECO:0000256" key="1">
    <source>
        <dbReference type="SAM" id="SignalP"/>
    </source>
</evidence>
<accession>A0A2U8FTB6</accession>
<organism evidence="3 4">
    <name type="scientific">Aquabacterium olei</name>
    <dbReference type="NCBI Taxonomy" id="1296669"/>
    <lineage>
        <taxon>Bacteria</taxon>
        <taxon>Pseudomonadati</taxon>
        <taxon>Pseudomonadota</taxon>
        <taxon>Betaproteobacteria</taxon>
        <taxon>Burkholderiales</taxon>
        <taxon>Aquabacterium</taxon>
    </lineage>
</organism>
<name>A0A2U8FTB6_9BURK</name>
<dbReference type="Gene3D" id="3.40.50.1820">
    <property type="entry name" value="alpha/beta hydrolase"/>
    <property type="match status" value="1"/>
</dbReference>
<feature type="domain" description="AB hydrolase-1" evidence="2">
    <location>
        <begin position="39"/>
        <end position="147"/>
    </location>
</feature>
<keyword evidence="1" id="KW-0732">Signal</keyword>
<dbReference type="InterPro" id="IPR029058">
    <property type="entry name" value="AB_hydrolase_fold"/>
</dbReference>
<evidence type="ECO:0000259" key="2">
    <source>
        <dbReference type="Pfam" id="PF00561"/>
    </source>
</evidence>
<evidence type="ECO:0000313" key="3">
    <source>
        <dbReference type="EMBL" id="AWI54127.1"/>
    </source>
</evidence>
<keyword evidence="4" id="KW-1185">Reference proteome</keyword>
<evidence type="ECO:0000313" key="4">
    <source>
        <dbReference type="Proteomes" id="UP000244892"/>
    </source>
</evidence>
<dbReference type="Pfam" id="PF00561">
    <property type="entry name" value="Abhydrolase_1"/>
    <property type="match status" value="1"/>
</dbReference>
<feature type="chain" id="PRO_5015922403" evidence="1">
    <location>
        <begin position="26"/>
        <end position="303"/>
    </location>
</feature>
<proteinExistence type="predicted"/>
<protein>
    <submittedName>
        <fullName evidence="3">Lipase</fullName>
    </submittedName>
</protein>